<organism evidence="9 10">
    <name type="scientific">Carboxylicivirga sediminis</name>
    <dbReference type="NCBI Taxonomy" id="2006564"/>
    <lineage>
        <taxon>Bacteria</taxon>
        <taxon>Pseudomonadati</taxon>
        <taxon>Bacteroidota</taxon>
        <taxon>Bacteroidia</taxon>
        <taxon>Marinilabiliales</taxon>
        <taxon>Marinilabiliaceae</taxon>
        <taxon>Carboxylicivirga</taxon>
    </lineage>
</organism>
<dbReference type="Gene3D" id="1.10.287.130">
    <property type="match status" value="1"/>
</dbReference>
<evidence type="ECO:0000313" key="10">
    <source>
        <dbReference type="Proteomes" id="UP000679220"/>
    </source>
</evidence>
<sequence>MSLTKLFANKKSVLNRFKKIEPTIYDIITPVNRYIGQKYFEATAIQLCQLIEADYVIIGRYSAQTNSVESIAFADGTKVMPQVNYSLENTPCDNVIGKNTCRITSGAWERFPEDSFLANKKIEGYIGIPLFNSGYQPNGIFIALYRNPIAQAEVIESLVYLFTPRMSSEIEHIKAKEELNLRNKELEITHLELKRKNTELDISLKKLHEAQKKSAENDQLKSTFLANLSHEIRTPMNVILGFSELLKTESLSSEDRDEYIGIINLNGLQLLKVMDNLIDISKLQTRLIQEGPKLFNLNSLLENMLKHYMREVKLMHKPLQLYLEKGLEDNNDQIITDQQGLLKVLNHLLDNAVKFTKDGWVKFGYTIAEDRLWFFVKDTGIGIPEGKEEVIFDMFRQVSTSNNREFGGNGLGLAISQKYIDTLGGEIWLDKTYKEGAKFCFTIPFQKTHKLSNEIPKTSLM</sequence>
<dbReference type="InterPro" id="IPR036890">
    <property type="entry name" value="HATPase_C_sf"/>
</dbReference>
<evidence type="ECO:0000256" key="4">
    <source>
        <dbReference type="ARBA" id="ARBA00022679"/>
    </source>
</evidence>
<feature type="domain" description="Histidine kinase" evidence="8">
    <location>
        <begin position="227"/>
        <end position="447"/>
    </location>
</feature>
<evidence type="ECO:0000313" key="9">
    <source>
        <dbReference type="EMBL" id="MBR8534340.1"/>
    </source>
</evidence>
<gene>
    <name evidence="9" type="ORF">KDU71_02125</name>
</gene>
<dbReference type="Pfam" id="PF02518">
    <property type="entry name" value="HATPase_c"/>
    <property type="match status" value="1"/>
</dbReference>
<keyword evidence="7" id="KW-0175">Coiled coil</keyword>
<comment type="caution">
    <text evidence="9">The sequence shown here is derived from an EMBL/GenBank/DDBJ whole genome shotgun (WGS) entry which is preliminary data.</text>
</comment>
<dbReference type="Gene3D" id="3.30.565.10">
    <property type="entry name" value="Histidine kinase-like ATPase, C-terminal domain"/>
    <property type="match status" value="1"/>
</dbReference>
<proteinExistence type="predicted"/>
<dbReference type="PANTHER" id="PTHR43711:SF26">
    <property type="entry name" value="SENSOR HISTIDINE KINASE RCSC"/>
    <property type="match status" value="1"/>
</dbReference>
<dbReference type="PANTHER" id="PTHR43711">
    <property type="entry name" value="TWO-COMPONENT HISTIDINE KINASE"/>
    <property type="match status" value="1"/>
</dbReference>
<evidence type="ECO:0000256" key="1">
    <source>
        <dbReference type="ARBA" id="ARBA00000085"/>
    </source>
</evidence>
<dbReference type="SMART" id="SM00387">
    <property type="entry name" value="HATPase_c"/>
    <property type="match status" value="1"/>
</dbReference>
<evidence type="ECO:0000256" key="6">
    <source>
        <dbReference type="ARBA" id="ARBA00023012"/>
    </source>
</evidence>
<keyword evidence="3" id="KW-0597">Phosphoprotein</keyword>
<evidence type="ECO:0000259" key="8">
    <source>
        <dbReference type="PROSITE" id="PS50109"/>
    </source>
</evidence>
<dbReference type="EC" id="2.7.13.3" evidence="2"/>
<comment type="catalytic activity">
    <reaction evidence="1">
        <text>ATP + protein L-histidine = ADP + protein N-phospho-L-histidine.</text>
        <dbReference type="EC" id="2.7.13.3"/>
    </reaction>
</comment>
<keyword evidence="4" id="KW-0808">Transferase</keyword>
<evidence type="ECO:0000256" key="7">
    <source>
        <dbReference type="SAM" id="Coils"/>
    </source>
</evidence>
<dbReference type="InterPro" id="IPR036097">
    <property type="entry name" value="HisK_dim/P_sf"/>
</dbReference>
<evidence type="ECO:0000256" key="3">
    <source>
        <dbReference type="ARBA" id="ARBA00022553"/>
    </source>
</evidence>
<keyword evidence="5 9" id="KW-0418">Kinase</keyword>
<protein>
    <recommendedName>
        <fullName evidence="2">histidine kinase</fullName>
        <ecNumber evidence="2">2.7.13.3</ecNumber>
    </recommendedName>
</protein>
<feature type="coiled-coil region" evidence="7">
    <location>
        <begin position="174"/>
        <end position="213"/>
    </location>
</feature>
<keyword evidence="10" id="KW-1185">Reference proteome</keyword>
<evidence type="ECO:0000256" key="5">
    <source>
        <dbReference type="ARBA" id="ARBA00022777"/>
    </source>
</evidence>
<dbReference type="GO" id="GO:0000155">
    <property type="term" value="F:phosphorelay sensor kinase activity"/>
    <property type="evidence" value="ECO:0007669"/>
    <property type="project" value="InterPro"/>
</dbReference>
<dbReference type="InterPro" id="IPR003661">
    <property type="entry name" value="HisK_dim/P_dom"/>
</dbReference>
<dbReference type="CDD" id="cd00082">
    <property type="entry name" value="HisKA"/>
    <property type="match status" value="1"/>
</dbReference>
<dbReference type="Pfam" id="PF00512">
    <property type="entry name" value="HisKA"/>
    <property type="match status" value="1"/>
</dbReference>
<dbReference type="PROSITE" id="PS50109">
    <property type="entry name" value="HIS_KIN"/>
    <property type="match status" value="1"/>
</dbReference>
<dbReference type="RefSeq" id="WP_212188247.1">
    <property type="nucleotide sequence ID" value="NZ_JAGTAR010000002.1"/>
</dbReference>
<dbReference type="SUPFAM" id="SSF47384">
    <property type="entry name" value="Homodimeric domain of signal transducing histidine kinase"/>
    <property type="match status" value="1"/>
</dbReference>
<dbReference type="EMBL" id="JAGTAR010000002">
    <property type="protein sequence ID" value="MBR8534340.1"/>
    <property type="molecule type" value="Genomic_DNA"/>
</dbReference>
<reference evidence="9" key="2">
    <citation type="submission" date="2021-04" db="EMBL/GenBank/DDBJ databases">
        <authorList>
            <person name="Zhang T."/>
            <person name="Zhang Y."/>
            <person name="Lu D."/>
            <person name="Zuo D."/>
            <person name="Du Z."/>
        </authorList>
    </citation>
    <scope>NUCLEOTIDE SEQUENCE</scope>
    <source>
        <strain evidence="9">JR1</strain>
    </source>
</reference>
<name>A0A941F233_9BACT</name>
<reference evidence="9" key="1">
    <citation type="journal article" date="2018" name="Int. J. Syst. Evol. Microbiol.">
        <title>Carboxylicivirga sediminis sp. nov., isolated from coastal sediment.</title>
        <authorList>
            <person name="Wang F.Q."/>
            <person name="Ren L.H."/>
            <person name="Zou R.J."/>
            <person name="Sun Y.Z."/>
            <person name="Liu X.J."/>
            <person name="Jiang F."/>
            <person name="Liu L.J."/>
        </authorList>
    </citation>
    <scope>NUCLEOTIDE SEQUENCE</scope>
    <source>
        <strain evidence="9">JR1</strain>
    </source>
</reference>
<accession>A0A941F233</accession>
<dbReference type="AlphaFoldDB" id="A0A941F233"/>
<dbReference type="InterPro" id="IPR003594">
    <property type="entry name" value="HATPase_dom"/>
</dbReference>
<dbReference type="PRINTS" id="PR00344">
    <property type="entry name" value="BCTRLSENSOR"/>
</dbReference>
<dbReference type="InterPro" id="IPR005467">
    <property type="entry name" value="His_kinase_dom"/>
</dbReference>
<dbReference type="InterPro" id="IPR004358">
    <property type="entry name" value="Sig_transdc_His_kin-like_C"/>
</dbReference>
<dbReference type="SMART" id="SM00388">
    <property type="entry name" value="HisKA"/>
    <property type="match status" value="1"/>
</dbReference>
<dbReference type="Proteomes" id="UP000679220">
    <property type="component" value="Unassembled WGS sequence"/>
</dbReference>
<dbReference type="InterPro" id="IPR050736">
    <property type="entry name" value="Sensor_HK_Regulatory"/>
</dbReference>
<dbReference type="SUPFAM" id="SSF55874">
    <property type="entry name" value="ATPase domain of HSP90 chaperone/DNA topoisomerase II/histidine kinase"/>
    <property type="match status" value="1"/>
</dbReference>
<keyword evidence="6" id="KW-0902">Two-component regulatory system</keyword>
<evidence type="ECO:0000256" key="2">
    <source>
        <dbReference type="ARBA" id="ARBA00012438"/>
    </source>
</evidence>
<dbReference type="SUPFAM" id="SSF55781">
    <property type="entry name" value="GAF domain-like"/>
    <property type="match status" value="1"/>
</dbReference>